<dbReference type="InterPro" id="IPR041698">
    <property type="entry name" value="Methyltransf_25"/>
</dbReference>
<keyword evidence="4" id="KW-0443">Lipid metabolism</keyword>
<dbReference type="OrthoDB" id="10004862at2759"/>
<reference evidence="6" key="1">
    <citation type="journal article" date="2021" name="Nat. Commun.">
        <title>Genetic determinants of endophytism in the Arabidopsis root mycobiome.</title>
        <authorList>
            <person name="Mesny F."/>
            <person name="Miyauchi S."/>
            <person name="Thiergart T."/>
            <person name="Pickel B."/>
            <person name="Atanasova L."/>
            <person name="Karlsson M."/>
            <person name="Huettel B."/>
            <person name="Barry K.W."/>
            <person name="Haridas S."/>
            <person name="Chen C."/>
            <person name="Bauer D."/>
            <person name="Andreopoulos W."/>
            <person name="Pangilinan J."/>
            <person name="LaButti K."/>
            <person name="Riley R."/>
            <person name="Lipzen A."/>
            <person name="Clum A."/>
            <person name="Drula E."/>
            <person name="Henrissat B."/>
            <person name="Kohler A."/>
            <person name="Grigoriev I.V."/>
            <person name="Martin F.M."/>
            <person name="Hacquard S."/>
        </authorList>
    </citation>
    <scope>NUCLEOTIDE SEQUENCE</scope>
    <source>
        <strain evidence="6">MPI-SDFR-AT-0068</strain>
    </source>
</reference>
<dbReference type="PANTHER" id="PTHR43667:SF1">
    <property type="entry name" value="CYCLOPROPANE-FATTY-ACYL-PHOSPHOLIPID SYNTHASE"/>
    <property type="match status" value="1"/>
</dbReference>
<organism evidence="6 7">
    <name type="scientific">Fusarium tricinctum</name>
    <dbReference type="NCBI Taxonomy" id="61284"/>
    <lineage>
        <taxon>Eukaryota</taxon>
        <taxon>Fungi</taxon>
        <taxon>Dikarya</taxon>
        <taxon>Ascomycota</taxon>
        <taxon>Pezizomycotina</taxon>
        <taxon>Sordariomycetes</taxon>
        <taxon>Hypocreomycetidae</taxon>
        <taxon>Hypocreales</taxon>
        <taxon>Nectriaceae</taxon>
        <taxon>Fusarium</taxon>
        <taxon>Fusarium tricinctum species complex</taxon>
    </lineage>
</organism>
<evidence type="ECO:0000256" key="2">
    <source>
        <dbReference type="ARBA" id="ARBA00022679"/>
    </source>
</evidence>
<evidence type="ECO:0000259" key="5">
    <source>
        <dbReference type="Pfam" id="PF13649"/>
    </source>
</evidence>
<feature type="domain" description="Methyltransferase" evidence="5">
    <location>
        <begin position="58"/>
        <end position="155"/>
    </location>
</feature>
<proteinExistence type="predicted"/>
<comment type="caution">
    <text evidence="6">The sequence shown here is derived from an EMBL/GenBank/DDBJ whole genome shotgun (WGS) entry which is preliminary data.</text>
</comment>
<evidence type="ECO:0000313" key="6">
    <source>
        <dbReference type="EMBL" id="KAH7245189.1"/>
    </source>
</evidence>
<keyword evidence="3" id="KW-0949">S-adenosyl-L-methionine</keyword>
<accession>A0A8K0RYR8</accession>
<dbReference type="PANTHER" id="PTHR43667">
    <property type="entry name" value="CYCLOPROPANE-FATTY-ACYL-PHOSPHOLIPID SYNTHASE"/>
    <property type="match status" value="1"/>
</dbReference>
<dbReference type="GO" id="GO:0008168">
    <property type="term" value="F:methyltransferase activity"/>
    <property type="evidence" value="ECO:0007669"/>
    <property type="project" value="UniProtKB-KW"/>
</dbReference>
<keyword evidence="2" id="KW-0808">Transferase</keyword>
<dbReference type="GO" id="GO:0006629">
    <property type="term" value="P:lipid metabolic process"/>
    <property type="evidence" value="ECO:0007669"/>
    <property type="project" value="UniProtKB-KW"/>
</dbReference>
<dbReference type="Proteomes" id="UP000813427">
    <property type="component" value="Unassembled WGS sequence"/>
</dbReference>
<dbReference type="AlphaFoldDB" id="A0A8K0RYR8"/>
<dbReference type="Gene3D" id="3.40.50.150">
    <property type="entry name" value="Vaccinia Virus protein VP39"/>
    <property type="match status" value="1"/>
</dbReference>
<keyword evidence="7" id="KW-1185">Reference proteome</keyword>
<dbReference type="Pfam" id="PF13649">
    <property type="entry name" value="Methyltransf_25"/>
    <property type="match status" value="1"/>
</dbReference>
<name>A0A8K0RYR8_9HYPO</name>
<evidence type="ECO:0000256" key="3">
    <source>
        <dbReference type="ARBA" id="ARBA00022691"/>
    </source>
</evidence>
<evidence type="ECO:0000313" key="7">
    <source>
        <dbReference type="Proteomes" id="UP000813427"/>
    </source>
</evidence>
<keyword evidence="1 6" id="KW-0489">Methyltransferase</keyword>
<evidence type="ECO:0000256" key="4">
    <source>
        <dbReference type="ARBA" id="ARBA00023098"/>
    </source>
</evidence>
<dbReference type="SUPFAM" id="SSF53335">
    <property type="entry name" value="S-adenosyl-L-methionine-dependent methyltransferases"/>
    <property type="match status" value="1"/>
</dbReference>
<evidence type="ECO:0000256" key="1">
    <source>
        <dbReference type="ARBA" id="ARBA00022603"/>
    </source>
</evidence>
<gene>
    <name evidence="6" type="ORF">BKA59DRAFT_475471</name>
</gene>
<sequence>MEVPADVKDRLRSSYNAIAPKYNAWTGRHHSLRQAYLEKLLGHCPELTSSTDSSKKHVLELGCGSGNPFLSTLLSRSSSVHVHANDLSDVQLETARRNLAKYEGRVEFCLGDMMKLDFAPGSLTAVVALYSIIHLPQEEQKEMMKRIGSWLVPGGAFLSTFVVDEASVLVEEKWIDEKGWMFWSGLGRDKVIQTLTNDAGLTIEHAVVEGDAEESFLWVIAKKPEV</sequence>
<dbReference type="CDD" id="cd02440">
    <property type="entry name" value="AdoMet_MTases"/>
    <property type="match status" value="1"/>
</dbReference>
<dbReference type="GO" id="GO:0032259">
    <property type="term" value="P:methylation"/>
    <property type="evidence" value="ECO:0007669"/>
    <property type="project" value="UniProtKB-KW"/>
</dbReference>
<dbReference type="EMBL" id="JAGPXF010000004">
    <property type="protein sequence ID" value="KAH7245189.1"/>
    <property type="molecule type" value="Genomic_DNA"/>
</dbReference>
<protein>
    <submittedName>
        <fullName evidence="6">S-adenosyl-L-methionine-dependent methyltransferase</fullName>
    </submittedName>
</protein>
<dbReference type="InterPro" id="IPR050723">
    <property type="entry name" value="CFA/CMAS"/>
</dbReference>
<dbReference type="InterPro" id="IPR029063">
    <property type="entry name" value="SAM-dependent_MTases_sf"/>
</dbReference>